<feature type="binding site" evidence="8">
    <location>
        <position position="63"/>
    </location>
    <ligand>
        <name>Zn(2+)</name>
        <dbReference type="ChEBI" id="CHEBI:29105"/>
        <label>1</label>
    </ligand>
</feature>
<keyword evidence="10" id="KW-1185">Reference proteome</keyword>
<evidence type="ECO:0000313" key="10">
    <source>
        <dbReference type="Proteomes" id="UP000294919"/>
    </source>
</evidence>
<comment type="caution">
    <text evidence="9">The sequence shown here is derived from an EMBL/GenBank/DDBJ whole genome shotgun (WGS) entry which is preliminary data.</text>
</comment>
<dbReference type="InterPro" id="IPR023367">
    <property type="entry name" value="Peptidase_M42_dom2"/>
</dbReference>
<dbReference type="Gene3D" id="3.40.630.10">
    <property type="entry name" value="Zn peptidases"/>
    <property type="match status" value="1"/>
</dbReference>
<dbReference type="SUPFAM" id="SSF53187">
    <property type="entry name" value="Zn-dependent exopeptidases"/>
    <property type="match status" value="1"/>
</dbReference>
<keyword evidence="2" id="KW-0031">Aminopeptidase</keyword>
<dbReference type="GO" id="GO:0004177">
    <property type="term" value="F:aminopeptidase activity"/>
    <property type="evidence" value="ECO:0007669"/>
    <property type="project" value="UniProtKB-UniRule"/>
</dbReference>
<evidence type="ECO:0000256" key="4">
    <source>
        <dbReference type="ARBA" id="ARBA00022723"/>
    </source>
</evidence>
<feature type="active site" description="Proton acceptor" evidence="7">
    <location>
        <position position="195"/>
    </location>
</feature>
<dbReference type="OrthoDB" id="9772053at2"/>
<dbReference type="RefSeq" id="WP_132246392.1">
    <property type="nucleotide sequence ID" value="NZ_SLWV01000020.1"/>
</dbReference>
<accession>A0A4V2SAP4</accession>
<dbReference type="GO" id="GO:0006508">
    <property type="term" value="P:proteolysis"/>
    <property type="evidence" value="ECO:0007669"/>
    <property type="project" value="UniProtKB-KW"/>
</dbReference>
<comment type="cofactor">
    <cofactor evidence="8">
        <name>a divalent metal cation</name>
        <dbReference type="ChEBI" id="CHEBI:60240"/>
    </cofactor>
    <text evidence="8">Binds 2 divalent metal cations per subunit.</text>
</comment>
<dbReference type="SUPFAM" id="SSF101821">
    <property type="entry name" value="Aminopeptidase/glucanase lid domain"/>
    <property type="match status" value="1"/>
</dbReference>
<sequence length="332" mass="36313">MNSQYDLLKKLTETYGPSGNEESIRHLIQEEIKDYVDEMKIDKMGNLIAIKKGNGTKVMIASHMDEIGVIVTGIDENGFLRFANIGGVSPYISLGQRVQFADGTIGVIGMEHLEDMKKLKLDKMYIDIGSKNKEDAMQKVTIGDVACFYRLYTTLNDAITAKALDDRIGCFIAIETLKKIKDSSNELYFVFTVQEELGLRGAKTAAFGIDPDLGIAVDVTTTGDTPKAKAMAVKLGKGPAIKIKDNSLLSHPAVKSLMINTAKDHKIPYQLEVLEFGGTDSGAIHVTRSGVPSGVLSIPCRYVHSPSEMVSKDDVENAIILLTKILERDIVL</sequence>
<evidence type="ECO:0000256" key="6">
    <source>
        <dbReference type="PIRNR" id="PIRNR001123"/>
    </source>
</evidence>
<reference evidence="9 10" key="1">
    <citation type="submission" date="2019-03" db="EMBL/GenBank/DDBJ databases">
        <title>Genomic Encyclopedia of Type Strains, Phase IV (KMG-IV): sequencing the most valuable type-strain genomes for metagenomic binning, comparative biology and taxonomic classification.</title>
        <authorList>
            <person name="Goeker M."/>
        </authorList>
    </citation>
    <scope>NUCLEOTIDE SEQUENCE [LARGE SCALE GENOMIC DNA]</scope>
    <source>
        <strain evidence="9 10">DSM 102940</strain>
    </source>
</reference>
<dbReference type="InterPro" id="IPR051464">
    <property type="entry name" value="Peptidase_M42_aminopept"/>
</dbReference>
<keyword evidence="3" id="KW-0645">Protease</keyword>
<evidence type="ECO:0000256" key="2">
    <source>
        <dbReference type="ARBA" id="ARBA00022438"/>
    </source>
</evidence>
<dbReference type="PANTHER" id="PTHR32481">
    <property type="entry name" value="AMINOPEPTIDASE"/>
    <property type="match status" value="1"/>
</dbReference>
<evidence type="ECO:0000256" key="7">
    <source>
        <dbReference type="PIRSR" id="PIRSR001123-1"/>
    </source>
</evidence>
<dbReference type="AlphaFoldDB" id="A0A4V2SAP4"/>
<evidence type="ECO:0000256" key="8">
    <source>
        <dbReference type="PIRSR" id="PIRSR001123-2"/>
    </source>
</evidence>
<keyword evidence="5" id="KW-0378">Hydrolase</keyword>
<feature type="binding site" evidence="8">
    <location>
        <position position="196"/>
    </location>
    <ligand>
        <name>Zn(2+)</name>
        <dbReference type="ChEBI" id="CHEBI:29105"/>
        <label>2</label>
    </ligand>
</feature>
<organism evidence="9 10">
    <name type="scientific">Marinisporobacter balticus</name>
    <dbReference type="NCBI Taxonomy" id="2018667"/>
    <lineage>
        <taxon>Bacteria</taxon>
        <taxon>Bacillati</taxon>
        <taxon>Bacillota</taxon>
        <taxon>Clostridia</taxon>
        <taxon>Peptostreptococcales</taxon>
        <taxon>Thermotaleaceae</taxon>
        <taxon>Marinisporobacter</taxon>
    </lineage>
</organism>
<evidence type="ECO:0000256" key="5">
    <source>
        <dbReference type="ARBA" id="ARBA00022801"/>
    </source>
</evidence>
<dbReference type="PANTHER" id="PTHR32481:SF9">
    <property type="entry name" value="ENDOGLUCANASE"/>
    <property type="match status" value="1"/>
</dbReference>
<protein>
    <submittedName>
        <fullName evidence="9">Endoglucanase</fullName>
    </submittedName>
</protein>
<dbReference type="GO" id="GO:0046872">
    <property type="term" value="F:metal ion binding"/>
    <property type="evidence" value="ECO:0007669"/>
    <property type="project" value="UniProtKB-UniRule"/>
</dbReference>
<dbReference type="InterPro" id="IPR008007">
    <property type="entry name" value="Peptidase_M42"/>
</dbReference>
<name>A0A4V2SAP4_9FIRM</name>
<feature type="binding site" evidence="8">
    <location>
        <position position="218"/>
    </location>
    <ligand>
        <name>Zn(2+)</name>
        <dbReference type="ChEBI" id="CHEBI:29105"/>
        <label>1</label>
    </ligand>
</feature>
<dbReference type="PIRSF" id="PIRSF001123">
    <property type="entry name" value="PepA_GA"/>
    <property type="match status" value="1"/>
</dbReference>
<dbReference type="Gene3D" id="2.40.30.40">
    <property type="entry name" value="Peptidase M42, domain 2"/>
    <property type="match status" value="1"/>
</dbReference>
<dbReference type="Pfam" id="PF05343">
    <property type="entry name" value="Peptidase_M42"/>
    <property type="match status" value="1"/>
</dbReference>
<evidence type="ECO:0000256" key="1">
    <source>
        <dbReference type="ARBA" id="ARBA00006272"/>
    </source>
</evidence>
<proteinExistence type="inferred from homology"/>
<comment type="similarity">
    <text evidence="1 6">Belongs to the peptidase M42 family.</text>
</comment>
<keyword evidence="4 8" id="KW-0479">Metal-binding</keyword>
<dbReference type="Proteomes" id="UP000294919">
    <property type="component" value="Unassembled WGS sequence"/>
</dbReference>
<gene>
    <name evidence="9" type="ORF">EV214_1209</name>
</gene>
<dbReference type="CDD" id="cd05656">
    <property type="entry name" value="M42_Frv"/>
    <property type="match status" value="1"/>
</dbReference>
<feature type="binding site" evidence="8">
    <location>
        <position position="165"/>
    </location>
    <ligand>
        <name>Zn(2+)</name>
        <dbReference type="ChEBI" id="CHEBI:29105"/>
        <label>2</label>
    </ligand>
</feature>
<evidence type="ECO:0000313" key="9">
    <source>
        <dbReference type="EMBL" id="TCO71790.1"/>
    </source>
</evidence>
<feature type="binding site" evidence="8">
    <location>
        <position position="165"/>
    </location>
    <ligand>
        <name>Zn(2+)</name>
        <dbReference type="ChEBI" id="CHEBI:29105"/>
        <label>1</label>
    </ligand>
</feature>
<evidence type="ECO:0000256" key="3">
    <source>
        <dbReference type="ARBA" id="ARBA00022670"/>
    </source>
</evidence>
<feature type="binding site" evidence="8">
    <location>
        <position position="304"/>
    </location>
    <ligand>
        <name>Zn(2+)</name>
        <dbReference type="ChEBI" id="CHEBI:29105"/>
        <label>2</label>
    </ligand>
</feature>
<dbReference type="EMBL" id="SLWV01000020">
    <property type="protein sequence ID" value="TCO71790.1"/>
    <property type="molecule type" value="Genomic_DNA"/>
</dbReference>